<evidence type="ECO:0000256" key="3">
    <source>
        <dbReference type="ARBA" id="ARBA00022679"/>
    </source>
</evidence>
<dbReference type="PROSITE" id="PS51918">
    <property type="entry name" value="RADICAL_SAM"/>
    <property type="match status" value="1"/>
</dbReference>
<dbReference type="PANTHER" id="PTHR43409">
    <property type="entry name" value="ANAEROBIC MAGNESIUM-PROTOPORPHYRIN IX MONOMETHYL ESTER CYCLASE-RELATED"/>
    <property type="match status" value="1"/>
</dbReference>
<comment type="caution">
    <text evidence="10">The sequence shown here is derived from an EMBL/GenBank/DDBJ whole genome shotgun (WGS) entry which is preliminary data.</text>
</comment>
<protein>
    <submittedName>
        <fullName evidence="10">B12-binding domain-containing radical SAM protein</fullName>
    </submittedName>
</protein>
<dbReference type="InterPro" id="IPR023404">
    <property type="entry name" value="rSAM_horseshoe"/>
</dbReference>
<feature type="domain" description="B12-binding" evidence="8">
    <location>
        <begin position="41"/>
        <end position="172"/>
    </location>
</feature>
<evidence type="ECO:0000256" key="5">
    <source>
        <dbReference type="ARBA" id="ARBA00022723"/>
    </source>
</evidence>
<dbReference type="CDD" id="cd02068">
    <property type="entry name" value="radical_SAM_B12_BD"/>
    <property type="match status" value="1"/>
</dbReference>
<dbReference type="InterPro" id="IPR006638">
    <property type="entry name" value="Elp3/MiaA/NifB-like_rSAM"/>
</dbReference>
<dbReference type="SUPFAM" id="SSF102114">
    <property type="entry name" value="Radical SAM enzymes"/>
    <property type="match status" value="1"/>
</dbReference>
<dbReference type="InterPro" id="IPR006158">
    <property type="entry name" value="Cobalamin-bd"/>
</dbReference>
<dbReference type="GO" id="GO:0051539">
    <property type="term" value="F:4 iron, 4 sulfur cluster binding"/>
    <property type="evidence" value="ECO:0007669"/>
    <property type="project" value="UniProtKB-KW"/>
</dbReference>
<evidence type="ECO:0000256" key="7">
    <source>
        <dbReference type="ARBA" id="ARBA00023014"/>
    </source>
</evidence>
<dbReference type="AlphaFoldDB" id="A0A7C5QB52"/>
<dbReference type="PROSITE" id="PS51332">
    <property type="entry name" value="B12_BINDING"/>
    <property type="match status" value="1"/>
</dbReference>
<dbReference type="CDD" id="cd01335">
    <property type="entry name" value="Radical_SAM"/>
    <property type="match status" value="1"/>
</dbReference>
<dbReference type="GO" id="GO:0003824">
    <property type="term" value="F:catalytic activity"/>
    <property type="evidence" value="ECO:0007669"/>
    <property type="project" value="InterPro"/>
</dbReference>
<evidence type="ECO:0000259" key="8">
    <source>
        <dbReference type="PROSITE" id="PS51332"/>
    </source>
</evidence>
<dbReference type="Gene3D" id="3.80.30.20">
    <property type="entry name" value="tm_1862 like domain"/>
    <property type="match status" value="1"/>
</dbReference>
<evidence type="ECO:0000259" key="9">
    <source>
        <dbReference type="PROSITE" id="PS51918"/>
    </source>
</evidence>
<evidence type="ECO:0000256" key="6">
    <source>
        <dbReference type="ARBA" id="ARBA00023004"/>
    </source>
</evidence>
<dbReference type="InterPro" id="IPR034466">
    <property type="entry name" value="Methyltransferase_Class_B"/>
</dbReference>
<gene>
    <name evidence="10" type="ORF">ENM11_08945</name>
</gene>
<dbReference type="SFLD" id="SFLDS00029">
    <property type="entry name" value="Radical_SAM"/>
    <property type="match status" value="1"/>
</dbReference>
<sequence length="498" mass="57521">MPPPTWVGRFWAEGLTGPASASRFQLAKTSSATAWCSRSLNDLTLIFPYFDDGRSKSFKFPPLGIGYIAAYLRHHGYKVKVIDCTFKKMEDVVRDACQSRVVGIYSMLSMVKPALEIASALRERVELLVAGGPMPSAYPQKFLDVFDVVVQGEGEETVLELMNELDNGMKLERVKGLHLSKHIFKKTVLTIQVNGGSHIFTGQRPLIKNLDNLPFPARDLYDNDLYKQYYRRNYGYTMTSMIASRGCPFSCNFCWRPDYGRFYRFRSPENIVDEMEEIRYRFGYERIWFADELFIANKKHVIRLCQEITERRLDVLWECLARADLMDAEVAKAMKRAGCHKVIFGLEAGDDRTLKLMNKQLTVEQSKKAVYTAVKQGIKVGGFFILGYPGETNETMLKTIKLASSLPLDYFSMTVPYPLPGTKLYEMVKDRMLAEEWEKPLHGYDHRLLFKHDFSIDKLKYGMWKAVTQARLRKKLGPLYIFLKPWELYTDHKFKKMA</sequence>
<dbReference type="InterPro" id="IPR058240">
    <property type="entry name" value="rSAM_sf"/>
</dbReference>
<dbReference type="SFLD" id="SFLDG01123">
    <property type="entry name" value="methyltransferase_(Class_B)"/>
    <property type="match status" value="1"/>
</dbReference>
<keyword evidence="2" id="KW-0489">Methyltransferase</keyword>
<dbReference type="EMBL" id="DRWN01000075">
    <property type="protein sequence ID" value="HHK69250.1"/>
    <property type="molecule type" value="Genomic_DNA"/>
</dbReference>
<dbReference type="GO" id="GO:0005829">
    <property type="term" value="C:cytosol"/>
    <property type="evidence" value="ECO:0007669"/>
    <property type="project" value="TreeGrafter"/>
</dbReference>
<keyword evidence="4" id="KW-0949">S-adenosyl-L-methionine</keyword>
<accession>A0A7C5QB52</accession>
<evidence type="ECO:0000256" key="4">
    <source>
        <dbReference type="ARBA" id="ARBA00022691"/>
    </source>
</evidence>
<organism evidence="10">
    <name type="scientific">Caldiarchaeum subterraneum</name>
    <dbReference type="NCBI Taxonomy" id="311458"/>
    <lineage>
        <taxon>Archaea</taxon>
        <taxon>Nitrososphaerota</taxon>
        <taxon>Candidatus Caldarchaeales</taxon>
        <taxon>Candidatus Caldarchaeaceae</taxon>
        <taxon>Candidatus Caldarchaeum</taxon>
    </lineage>
</organism>
<evidence type="ECO:0000256" key="1">
    <source>
        <dbReference type="ARBA" id="ARBA00001966"/>
    </source>
</evidence>
<dbReference type="InterPro" id="IPR051198">
    <property type="entry name" value="BchE-like"/>
</dbReference>
<name>A0A7C5QB52_CALS0</name>
<reference evidence="10" key="1">
    <citation type="journal article" date="2020" name="mSystems">
        <title>Genome- and Community-Level Interaction Insights into Carbon Utilization and Element Cycling Functions of Hydrothermarchaeota in Hydrothermal Sediment.</title>
        <authorList>
            <person name="Zhou Z."/>
            <person name="Liu Y."/>
            <person name="Xu W."/>
            <person name="Pan J."/>
            <person name="Luo Z.H."/>
            <person name="Li M."/>
        </authorList>
    </citation>
    <scope>NUCLEOTIDE SEQUENCE [LARGE SCALE GENOMIC DNA]</scope>
    <source>
        <strain evidence="10">SpSt-1056</strain>
    </source>
</reference>
<keyword evidence="6" id="KW-0408">Iron</keyword>
<evidence type="ECO:0000313" key="10">
    <source>
        <dbReference type="EMBL" id="HHK69250.1"/>
    </source>
</evidence>
<keyword evidence="7" id="KW-0411">Iron-sulfur</keyword>
<dbReference type="GO" id="GO:0031419">
    <property type="term" value="F:cobalamin binding"/>
    <property type="evidence" value="ECO:0007669"/>
    <property type="project" value="InterPro"/>
</dbReference>
<keyword evidence="5" id="KW-0479">Metal-binding</keyword>
<dbReference type="Pfam" id="PF04055">
    <property type="entry name" value="Radical_SAM"/>
    <property type="match status" value="1"/>
</dbReference>
<feature type="domain" description="Radical SAM core" evidence="9">
    <location>
        <begin position="233"/>
        <end position="459"/>
    </location>
</feature>
<keyword evidence="3" id="KW-0808">Transferase</keyword>
<dbReference type="SFLD" id="SFLDG01082">
    <property type="entry name" value="B12-binding_domain_containing"/>
    <property type="match status" value="1"/>
</dbReference>
<dbReference type="Pfam" id="PF02310">
    <property type="entry name" value="B12-binding"/>
    <property type="match status" value="1"/>
</dbReference>
<proteinExistence type="predicted"/>
<dbReference type="SMART" id="SM00729">
    <property type="entry name" value="Elp3"/>
    <property type="match status" value="1"/>
</dbReference>
<dbReference type="GO" id="GO:0046872">
    <property type="term" value="F:metal ion binding"/>
    <property type="evidence" value="ECO:0007669"/>
    <property type="project" value="UniProtKB-KW"/>
</dbReference>
<evidence type="ECO:0000256" key="2">
    <source>
        <dbReference type="ARBA" id="ARBA00022603"/>
    </source>
</evidence>
<comment type="cofactor">
    <cofactor evidence="1">
        <name>[4Fe-4S] cluster</name>
        <dbReference type="ChEBI" id="CHEBI:49883"/>
    </cofactor>
</comment>
<dbReference type="InterPro" id="IPR007197">
    <property type="entry name" value="rSAM"/>
</dbReference>
<dbReference type="Gene3D" id="3.40.50.280">
    <property type="entry name" value="Cobalamin-binding domain"/>
    <property type="match status" value="1"/>
</dbReference>
<dbReference type="PANTHER" id="PTHR43409:SF7">
    <property type="entry name" value="BLL1977 PROTEIN"/>
    <property type="match status" value="1"/>
</dbReference>